<feature type="domain" description="Aminotransferase class I/classII large" evidence="3">
    <location>
        <begin position="19"/>
        <end position="342"/>
    </location>
</feature>
<dbReference type="InterPro" id="IPR015422">
    <property type="entry name" value="PyrdxlP-dep_Trfase_small"/>
</dbReference>
<dbReference type="GO" id="GO:0008483">
    <property type="term" value="F:transaminase activity"/>
    <property type="evidence" value="ECO:0007669"/>
    <property type="project" value="UniProtKB-KW"/>
</dbReference>
<proteinExistence type="predicted"/>
<gene>
    <name evidence="4" type="ORF">NZD86_18135</name>
</gene>
<name>A0ABY6YZU6_9BACL</name>
<evidence type="ECO:0000313" key="5">
    <source>
        <dbReference type="Proteomes" id="UP001164803"/>
    </source>
</evidence>
<sequence length="357" mass="40596">MHGGRIYEYAERMGVAPNDILDFSANINPLGPPDSVMAAIHDALHGVVHYPDSRHQTLKQVLAASFGIENPHAIFVGNGASEVIDLTIRAVSPNRVFVFEPAFSEYHAAAHRAGAQLIQLSLSEEIGDTVRTATPRPTLNDMVIINNPHNPTGMSWGKSELMDVIAYLCSIGVLVMVDESFMDFRWDHHQLSVIENVMQWPTLVVIRSATKMYSIPGLRFGSGIAHPDLVRRIEQHRDKWSVNHLAQAAAIAAYQGHEFVRRTWDWLQVEQEYICGTWGNAPWVRLYPPSVNYFLVQLDDRLNPDDIRIRLENEGIFVRWCAQFENLTPHHMRIAIKLRPENERLWEAFHRIVASLM</sequence>
<dbReference type="Pfam" id="PF00155">
    <property type="entry name" value="Aminotran_1_2"/>
    <property type="match status" value="1"/>
</dbReference>
<reference evidence="4" key="1">
    <citation type="submission" date="2022-08" db="EMBL/GenBank/DDBJ databases">
        <title>Alicyclobacillus dauci DSM2870, complete genome.</title>
        <authorList>
            <person name="Wang Q."/>
            <person name="Cai R."/>
            <person name="Wang Z."/>
        </authorList>
    </citation>
    <scope>NUCLEOTIDE SEQUENCE</scope>
    <source>
        <strain evidence="4">DSM 28700</strain>
    </source>
</reference>
<keyword evidence="4" id="KW-0808">Transferase</keyword>
<dbReference type="Gene3D" id="3.40.640.10">
    <property type="entry name" value="Type I PLP-dependent aspartate aminotransferase-like (Major domain)"/>
    <property type="match status" value="1"/>
</dbReference>
<evidence type="ECO:0000259" key="3">
    <source>
        <dbReference type="Pfam" id="PF00155"/>
    </source>
</evidence>
<dbReference type="PANTHER" id="PTHR42885:SF1">
    <property type="entry name" value="THREONINE-PHOSPHATE DECARBOXYLASE"/>
    <property type="match status" value="1"/>
</dbReference>
<protein>
    <submittedName>
        <fullName evidence="4">Aminotransferase class I/II-fold pyridoxal phosphate-dependent enzyme</fullName>
    </submittedName>
</protein>
<dbReference type="InterPro" id="IPR015424">
    <property type="entry name" value="PyrdxlP-dep_Trfase"/>
</dbReference>
<keyword evidence="5" id="KW-1185">Reference proteome</keyword>
<organism evidence="4 5">
    <name type="scientific">Alicyclobacillus dauci</name>
    <dbReference type="NCBI Taxonomy" id="1475485"/>
    <lineage>
        <taxon>Bacteria</taxon>
        <taxon>Bacillati</taxon>
        <taxon>Bacillota</taxon>
        <taxon>Bacilli</taxon>
        <taxon>Bacillales</taxon>
        <taxon>Alicyclobacillaceae</taxon>
        <taxon>Alicyclobacillus</taxon>
    </lineage>
</organism>
<dbReference type="RefSeq" id="WP_268043457.1">
    <property type="nucleotide sequence ID" value="NZ_CP104064.1"/>
</dbReference>
<dbReference type="SUPFAM" id="SSF53383">
    <property type="entry name" value="PLP-dependent transferases"/>
    <property type="match status" value="1"/>
</dbReference>
<evidence type="ECO:0000256" key="1">
    <source>
        <dbReference type="ARBA" id="ARBA00001933"/>
    </source>
</evidence>
<keyword evidence="2" id="KW-0663">Pyridoxal phosphate</keyword>
<evidence type="ECO:0000313" key="4">
    <source>
        <dbReference type="EMBL" id="WAH36147.1"/>
    </source>
</evidence>
<dbReference type="InterPro" id="IPR015421">
    <property type="entry name" value="PyrdxlP-dep_Trfase_major"/>
</dbReference>
<comment type="cofactor">
    <cofactor evidence="1">
        <name>pyridoxal 5'-phosphate</name>
        <dbReference type="ChEBI" id="CHEBI:597326"/>
    </cofactor>
</comment>
<dbReference type="PANTHER" id="PTHR42885">
    <property type="entry name" value="HISTIDINOL-PHOSPHATE AMINOTRANSFERASE-RELATED"/>
    <property type="match status" value="1"/>
</dbReference>
<dbReference type="InterPro" id="IPR004839">
    <property type="entry name" value="Aminotransferase_I/II_large"/>
</dbReference>
<dbReference type="Gene3D" id="3.90.1150.10">
    <property type="entry name" value="Aspartate Aminotransferase, domain 1"/>
    <property type="match status" value="1"/>
</dbReference>
<dbReference type="EMBL" id="CP104064">
    <property type="protein sequence ID" value="WAH36147.1"/>
    <property type="molecule type" value="Genomic_DNA"/>
</dbReference>
<evidence type="ECO:0000256" key="2">
    <source>
        <dbReference type="ARBA" id="ARBA00022898"/>
    </source>
</evidence>
<dbReference type="Proteomes" id="UP001164803">
    <property type="component" value="Chromosome"/>
</dbReference>
<dbReference type="CDD" id="cd00609">
    <property type="entry name" value="AAT_like"/>
    <property type="match status" value="1"/>
</dbReference>
<keyword evidence="4" id="KW-0032">Aminotransferase</keyword>
<accession>A0ABY6YZU6</accession>